<evidence type="ECO:0000256" key="5">
    <source>
        <dbReference type="ARBA" id="ARBA00022519"/>
    </source>
</evidence>
<dbReference type="EC" id="2.5.1.39" evidence="11"/>
<dbReference type="STRING" id="474950.SAMN05421771_1985"/>
<sequence length="288" mass="31056">MTNLWKSTATTLEMIKWEHSIFALPFALTGAVLAAGGWPTGRVLLLIVACMVSARSAAMAFNRLADADLDAANPRTKMRAIPAGALGRGFVGGFTLFMVLVFLACCALLNRMTLELAPIVLIVVLGYSYMKRVTRWSHVVLGLALGIAPTAAWVAVRGSLDPRIIVLTAAVLFWVAGFDVLYACQDFAHDRSVGLFSVPAAFGMETAFTMARTMHVAALILLLWLVKLFALGPVAWVGLAIVAALLIYEHAIVSPTDLRRMNAAFFTLNGVIAVVFFLAFAGDVLLRR</sequence>
<accession>A0A1I6M782</accession>
<protein>
    <recommendedName>
        <fullName evidence="11">4-hydroxybenzoate polyprenyltransferase</fullName>
        <ecNumber evidence="11">2.5.1.39</ecNumber>
    </recommendedName>
</protein>
<keyword evidence="9 12" id="KW-1133">Transmembrane helix</keyword>
<evidence type="ECO:0000256" key="10">
    <source>
        <dbReference type="ARBA" id="ARBA00023136"/>
    </source>
</evidence>
<feature type="transmembrane region" description="Helical" evidence="12">
    <location>
        <begin position="136"/>
        <end position="156"/>
    </location>
</feature>
<evidence type="ECO:0000256" key="3">
    <source>
        <dbReference type="ARBA" id="ARBA00005985"/>
    </source>
</evidence>
<dbReference type="InterPro" id="IPR039653">
    <property type="entry name" value="Prenyltransferase"/>
</dbReference>
<keyword evidence="8 12" id="KW-0812">Transmembrane</keyword>
<evidence type="ECO:0000256" key="12">
    <source>
        <dbReference type="SAM" id="Phobius"/>
    </source>
</evidence>
<dbReference type="AlphaFoldDB" id="A0A1I6M782"/>
<keyword evidence="7" id="KW-0831">Ubiquinone biosynthesis</keyword>
<evidence type="ECO:0000256" key="2">
    <source>
        <dbReference type="ARBA" id="ARBA00004141"/>
    </source>
</evidence>
<dbReference type="NCBIfam" id="TIGR01475">
    <property type="entry name" value="ubiA_other"/>
    <property type="match status" value="1"/>
</dbReference>
<dbReference type="Proteomes" id="UP000199024">
    <property type="component" value="Unassembled WGS sequence"/>
</dbReference>
<feature type="transmembrane region" description="Helical" evidence="12">
    <location>
        <begin position="163"/>
        <end position="182"/>
    </location>
</feature>
<evidence type="ECO:0000256" key="7">
    <source>
        <dbReference type="ARBA" id="ARBA00022688"/>
    </source>
</evidence>
<feature type="transmembrane region" description="Helical" evidence="12">
    <location>
        <begin position="20"/>
        <end position="38"/>
    </location>
</feature>
<keyword evidence="14" id="KW-1185">Reference proteome</keyword>
<keyword evidence="10 12" id="KW-0472">Membrane</keyword>
<dbReference type="InterPro" id="IPR006371">
    <property type="entry name" value="Polyprenyltransferase_UbiA-li"/>
</dbReference>
<feature type="transmembrane region" description="Helical" evidence="12">
    <location>
        <begin position="112"/>
        <end position="130"/>
    </location>
</feature>
<dbReference type="PANTHER" id="PTHR11048:SF28">
    <property type="entry name" value="4-HYDROXYBENZOATE POLYPRENYLTRANSFERASE, MITOCHONDRIAL"/>
    <property type="match status" value="1"/>
</dbReference>
<evidence type="ECO:0000256" key="4">
    <source>
        <dbReference type="ARBA" id="ARBA00022475"/>
    </source>
</evidence>
<dbReference type="GO" id="GO:0008412">
    <property type="term" value="F:4-hydroxybenzoate polyprenyltransferase activity"/>
    <property type="evidence" value="ECO:0007669"/>
    <property type="project" value="UniProtKB-EC"/>
</dbReference>
<dbReference type="GO" id="GO:0005886">
    <property type="term" value="C:plasma membrane"/>
    <property type="evidence" value="ECO:0007669"/>
    <property type="project" value="TreeGrafter"/>
</dbReference>
<proteinExistence type="inferred from homology"/>
<dbReference type="Gene3D" id="1.20.120.1780">
    <property type="entry name" value="UbiA prenyltransferase"/>
    <property type="match status" value="1"/>
</dbReference>
<dbReference type="RefSeq" id="WP_089838873.1">
    <property type="nucleotide sequence ID" value="NZ_FOZL01000001.1"/>
</dbReference>
<keyword evidence="6 13" id="KW-0808">Transferase</keyword>
<dbReference type="GO" id="GO:0006744">
    <property type="term" value="P:ubiquinone biosynthetic process"/>
    <property type="evidence" value="ECO:0007669"/>
    <property type="project" value="UniProtKB-KW"/>
</dbReference>
<dbReference type="PANTHER" id="PTHR11048">
    <property type="entry name" value="PRENYLTRANSFERASES"/>
    <property type="match status" value="1"/>
</dbReference>
<feature type="transmembrane region" description="Helical" evidence="12">
    <location>
        <begin position="85"/>
        <end position="105"/>
    </location>
</feature>
<dbReference type="FunFam" id="1.20.120.1780:FF:000001">
    <property type="entry name" value="4-hydroxybenzoate octaprenyltransferase"/>
    <property type="match status" value="1"/>
</dbReference>
<feature type="transmembrane region" description="Helical" evidence="12">
    <location>
        <begin position="263"/>
        <end position="286"/>
    </location>
</feature>
<evidence type="ECO:0000256" key="6">
    <source>
        <dbReference type="ARBA" id="ARBA00022679"/>
    </source>
</evidence>
<dbReference type="InterPro" id="IPR000537">
    <property type="entry name" value="UbiA_prenyltransferase"/>
</dbReference>
<feature type="transmembrane region" description="Helical" evidence="12">
    <location>
        <begin position="43"/>
        <end position="65"/>
    </location>
</feature>
<evidence type="ECO:0000313" key="13">
    <source>
        <dbReference type="EMBL" id="SFS11556.1"/>
    </source>
</evidence>
<dbReference type="FunFam" id="1.10.357.140:FF:000008">
    <property type="entry name" value="4-hydroxybenzoate octaprenyltransferase"/>
    <property type="match status" value="1"/>
</dbReference>
<dbReference type="OrthoDB" id="9782418at2"/>
<reference evidence="13 14" key="1">
    <citation type="submission" date="2016-10" db="EMBL/GenBank/DDBJ databases">
        <authorList>
            <person name="de Groot N.N."/>
        </authorList>
    </citation>
    <scope>NUCLEOTIDE SEQUENCE [LARGE SCALE GENOMIC DNA]</scope>
    <source>
        <strain evidence="13 14">DSM 21001</strain>
    </source>
</reference>
<evidence type="ECO:0000256" key="11">
    <source>
        <dbReference type="ARBA" id="ARBA00034524"/>
    </source>
</evidence>
<dbReference type="Pfam" id="PF01040">
    <property type="entry name" value="UbiA"/>
    <property type="match status" value="1"/>
</dbReference>
<comment type="similarity">
    <text evidence="3">Belongs to the UbiA prenyltransferase family.</text>
</comment>
<evidence type="ECO:0000313" key="14">
    <source>
        <dbReference type="Proteomes" id="UP000199024"/>
    </source>
</evidence>
<feature type="transmembrane region" description="Helical" evidence="12">
    <location>
        <begin position="218"/>
        <end position="248"/>
    </location>
</feature>
<evidence type="ECO:0000256" key="1">
    <source>
        <dbReference type="ARBA" id="ARBA00001946"/>
    </source>
</evidence>
<dbReference type="EMBL" id="FOZL01000001">
    <property type="protein sequence ID" value="SFS11556.1"/>
    <property type="molecule type" value="Genomic_DNA"/>
</dbReference>
<keyword evidence="4" id="KW-1003">Cell membrane</keyword>
<keyword evidence="5" id="KW-0997">Cell inner membrane</keyword>
<gene>
    <name evidence="13" type="ORF">SAMN05421771_1985</name>
</gene>
<comment type="cofactor">
    <cofactor evidence="1">
        <name>Mg(2+)</name>
        <dbReference type="ChEBI" id="CHEBI:18420"/>
    </cofactor>
</comment>
<name>A0A1I6M782_9BACT</name>
<dbReference type="InterPro" id="IPR044878">
    <property type="entry name" value="UbiA_sf"/>
</dbReference>
<evidence type="ECO:0000256" key="9">
    <source>
        <dbReference type="ARBA" id="ARBA00022989"/>
    </source>
</evidence>
<dbReference type="CDD" id="cd13959">
    <property type="entry name" value="PT_UbiA_COQ2"/>
    <property type="match status" value="1"/>
</dbReference>
<comment type="subcellular location">
    <subcellularLocation>
        <location evidence="2">Membrane</location>
        <topology evidence="2">Multi-pass membrane protein</topology>
    </subcellularLocation>
</comment>
<dbReference type="Gene3D" id="1.10.357.140">
    <property type="entry name" value="UbiA prenyltransferase"/>
    <property type="match status" value="1"/>
</dbReference>
<evidence type="ECO:0000256" key="8">
    <source>
        <dbReference type="ARBA" id="ARBA00022692"/>
    </source>
</evidence>
<organism evidence="13 14">
    <name type="scientific">Granulicella pectinivorans</name>
    <dbReference type="NCBI Taxonomy" id="474950"/>
    <lineage>
        <taxon>Bacteria</taxon>
        <taxon>Pseudomonadati</taxon>
        <taxon>Acidobacteriota</taxon>
        <taxon>Terriglobia</taxon>
        <taxon>Terriglobales</taxon>
        <taxon>Acidobacteriaceae</taxon>
        <taxon>Granulicella</taxon>
    </lineage>
</organism>